<dbReference type="PANTHER" id="PTHR43191:SF2">
    <property type="entry name" value="RRNA METHYLTRANSFERASE 3, MITOCHONDRIAL"/>
    <property type="match status" value="1"/>
</dbReference>
<dbReference type="SUPFAM" id="SSF75217">
    <property type="entry name" value="alpha/beta knot"/>
    <property type="match status" value="2"/>
</dbReference>
<evidence type="ECO:0000256" key="2">
    <source>
        <dbReference type="ARBA" id="ARBA00022679"/>
    </source>
</evidence>
<proteinExistence type="predicted"/>
<keyword evidence="2" id="KW-0808">Transferase</keyword>
<organism evidence="4">
    <name type="scientific">Fopius arisanus</name>
    <dbReference type="NCBI Taxonomy" id="64838"/>
    <lineage>
        <taxon>Eukaryota</taxon>
        <taxon>Metazoa</taxon>
        <taxon>Ecdysozoa</taxon>
        <taxon>Arthropoda</taxon>
        <taxon>Hexapoda</taxon>
        <taxon>Insecta</taxon>
        <taxon>Pterygota</taxon>
        <taxon>Neoptera</taxon>
        <taxon>Endopterygota</taxon>
        <taxon>Hymenoptera</taxon>
        <taxon>Apocrita</taxon>
        <taxon>Ichneumonoidea</taxon>
        <taxon>Braconidae</taxon>
        <taxon>Opiinae</taxon>
        <taxon>Fopius</taxon>
    </lineage>
</organism>
<dbReference type="Pfam" id="PF00588">
    <property type="entry name" value="SpoU_methylase"/>
    <property type="match status" value="1"/>
</dbReference>
<protein>
    <submittedName>
        <fullName evidence="4">RNMTL1 protein</fullName>
    </submittedName>
    <submittedName>
        <fullName evidence="6">rRNA methyltransferase 3, mitochondrial</fullName>
    </submittedName>
</protein>
<dbReference type="CDD" id="cd18106">
    <property type="entry name" value="SpoU-like_RNMTL1"/>
    <property type="match status" value="1"/>
</dbReference>
<reference evidence="4" key="1">
    <citation type="submission" date="2015-01" db="EMBL/GenBank/DDBJ databases">
        <title>Transcriptome Assembly of Fopius arisanus.</title>
        <authorList>
            <person name="Geib S."/>
        </authorList>
    </citation>
    <scope>NUCLEOTIDE SEQUENCE</scope>
</reference>
<dbReference type="KEGG" id="fas:105266679"/>
<dbReference type="InterPro" id="IPR051259">
    <property type="entry name" value="rRNA_Methyltransferase"/>
</dbReference>
<dbReference type="PANTHER" id="PTHR43191">
    <property type="entry name" value="RRNA METHYLTRANSFERASE 3"/>
    <property type="match status" value="1"/>
</dbReference>
<evidence type="ECO:0000313" key="5">
    <source>
        <dbReference type="Proteomes" id="UP000694866"/>
    </source>
</evidence>
<feature type="domain" description="tRNA/rRNA methyltransferase SpoU type" evidence="3">
    <location>
        <begin position="210"/>
        <end position="296"/>
    </location>
</feature>
<evidence type="ECO:0000313" key="4">
    <source>
        <dbReference type="EMBL" id="JAG76128.1"/>
    </source>
</evidence>
<name>A0A0C9RHF6_9HYME</name>
<dbReference type="GeneID" id="105266679"/>
<dbReference type="SUPFAM" id="SSF55315">
    <property type="entry name" value="L30e-like"/>
    <property type="match status" value="1"/>
</dbReference>
<dbReference type="GO" id="GO:0008173">
    <property type="term" value="F:RNA methyltransferase activity"/>
    <property type="evidence" value="ECO:0007669"/>
    <property type="project" value="InterPro"/>
</dbReference>
<dbReference type="GO" id="GO:0003723">
    <property type="term" value="F:RNA binding"/>
    <property type="evidence" value="ECO:0007669"/>
    <property type="project" value="InterPro"/>
</dbReference>
<reference evidence="6" key="2">
    <citation type="submission" date="2025-04" db="UniProtKB">
        <authorList>
            <consortium name="RefSeq"/>
        </authorList>
    </citation>
    <scope>IDENTIFICATION</scope>
    <source>
        <strain evidence="6">USDA-PBARC FA_bdor</strain>
        <tissue evidence="6">Whole organism</tissue>
    </source>
</reference>
<dbReference type="InterPro" id="IPR029064">
    <property type="entry name" value="Ribosomal_eL30-like_sf"/>
</dbReference>
<dbReference type="GO" id="GO:0006396">
    <property type="term" value="P:RNA processing"/>
    <property type="evidence" value="ECO:0007669"/>
    <property type="project" value="InterPro"/>
</dbReference>
<dbReference type="GO" id="GO:0032259">
    <property type="term" value="P:methylation"/>
    <property type="evidence" value="ECO:0007669"/>
    <property type="project" value="UniProtKB-KW"/>
</dbReference>
<accession>A0A9R1T5R6</accession>
<gene>
    <name evidence="4" type="primary">RNMTL1</name>
    <name evidence="6" type="synonym">LOC105266679</name>
    <name evidence="4" type="ORF">g.19873</name>
</gene>
<dbReference type="EMBL" id="GBYB01006361">
    <property type="protein sequence ID" value="JAG76128.1"/>
    <property type="molecule type" value="Transcribed_RNA"/>
</dbReference>
<keyword evidence="5" id="KW-1185">Reference proteome</keyword>
<dbReference type="Gene3D" id="3.30.1330.30">
    <property type="match status" value="1"/>
</dbReference>
<dbReference type="RefSeq" id="XP_011303325.1">
    <property type="nucleotide sequence ID" value="XM_011305023.1"/>
</dbReference>
<dbReference type="InterPro" id="IPR001537">
    <property type="entry name" value="SpoU_MeTrfase"/>
</dbReference>
<dbReference type="InterPro" id="IPR029028">
    <property type="entry name" value="Alpha/beta_knot_MTases"/>
</dbReference>
<evidence type="ECO:0000259" key="3">
    <source>
        <dbReference type="Pfam" id="PF00588"/>
    </source>
</evidence>
<sequence length="453" mass="50793">MLFTLRLTVKCLQCPLRGLSSRGLTQVQQYSNIAHRRPVRIVNEEEILEKIEEAKGPNEFLDVEKRKPLKVRPKKNKPKKKIVVTEADTRLREDGLLNFSELKENDPLLMKLMMSVRSRKTRDRNSRIILEGHRLITDALHAGSIPEVVVFSRVADALKLPLPDVGIKLYKTPYRAIQTWTTLTTSPGLMAFFKTPDTESIKPSPEALPLTIVCDNVREPGNLGAILRACAAVGCKQLILVKGCVDLWDAKVLRSAAGAHFRVPIFGTRTWKEIRRMIDPSATVWVADNNALVTEEIEAESLDETKEELPDGIEGEVVSPQKDTTVPLEDYEAQDNLFKAVVDSAEFKNYRQRQYDANLAKKLISTIPIIPYYSTNYPNAENILIVGGESEGVSLEALALVHERNGVRLNIPMTNGVESLNTGMALGIIAFELKRQFSVKKTSECNDEIHLNE</sequence>
<dbReference type="InterPro" id="IPR029026">
    <property type="entry name" value="tRNA_m1G_MTases_N"/>
</dbReference>
<evidence type="ECO:0000256" key="1">
    <source>
        <dbReference type="ARBA" id="ARBA00022603"/>
    </source>
</evidence>
<dbReference type="Gene3D" id="3.40.1280.10">
    <property type="match status" value="1"/>
</dbReference>
<accession>A0A0C9RHF6</accession>
<dbReference type="AlphaFoldDB" id="A0A0C9RHF6"/>
<keyword evidence="1 6" id="KW-0489">Methyltransferase</keyword>
<dbReference type="OrthoDB" id="270651at2759"/>
<evidence type="ECO:0000313" key="6">
    <source>
        <dbReference type="RefSeq" id="XP_011303325.1"/>
    </source>
</evidence>
<dbReference type="Proteomes" id="UP000694866">
    <property type="component" value="Unplaced"/>
</dbReference>